<comment type="caution">
    <text evidence="2">The sequence shown here is derived from an EMBL/GenBank/DDBJ whole genome shotgun (WGS) entry which is preliminary data.</text>
</comment>
<evidence type="ECO:0000313" key="2">
    <source>
        <dbReference type="EMBL" id="TDL90440.1"/>
    </source>
</evidence>
<dbReference type="InterPro" id="IPR025668">
    <property type="entry name" value="Tnp_DDE_dom"/>
</dbReference>
<feature type="domain" description="Transposase DDE" evidence="1">
    <location>
        <begin position="4"/>
        <end position="80"/>
    </location>
</feature>
<evidence type="ECO:0000313" key="3">
    <source>
        <dbReference type="Proteomes" id="UP000294562"/>
    </source>
</evidence>
<name>A0A4R6B1I8_9RHOB</name>
<dbReference type="Proteomes" id="UP000294562">
    <property type="component" value="Unassembled WGS sequence"/>
</dbReference>
<gene>
    <name evidence="2" type="ORF">E2L05_05810</name>
</gene>
<dbReference type="AlphaFoldDB" id="A0A4R6B1I8"/>
<protein>
    <recommendedName>
        <fullName evidence="1">Transposase DDE domain-containing protein</fullName>
    </recommendedName>
</protein>
<organism evidence="2 3">
    <name type="scientific">Meridianimarinicoccus aquatilis</name>
    <dbReference type="NCBI Taxonomy" id="2552766"/>
    <lineage>
        <taxon>Bacteria</taxon>
        <taxon>Pseudomonadati</taxon>
        <taxon>Pseudomonadota</taxon>
        <taxon>Alphaproteobacteria</taxon>
        <taxon>Rhodobacterales</taxon>
        <taxon>Paracoccaceae</taxon>
        <taxon>Meridianimarinicoccus</taxon>
    </lineage>
</organism>
<accession>A0A4R6B1I8</accession>
<sequence length="82" mass="9342">MGRLALRPGNVLSADDWHTVLMPVNARYADGHLMRFFPGRSAFAIPKLYQTLEASGHFYAIRLRANRVLQGRIAHLLNRPKE</sequence>
<reference evidence="2 3" key="1">
    <citation type="submission" date="2019-03" db="EMBL/GenBank/DDBJ databases">
        <title>Rhodobacteraceae bacterium SM1902, a new member of the family Rhodobacteraceae isolated from Yantai.</title>
        <authorList>
            <person name="Sun Y."/>
        </authorList>
    </citation>
    <scope>NUCLEOTIDE SEQUENCE [LARGE SCALE GENOMIC DNA]</scope>
    <source>
        <strain evidence="2 3">SM1902</strain>
    </source>
</reference>
<proteinExistence type="predicted"/>
<keyword evidence="3" id="KW-1185">Reference proteome</keyword>
<evidence type="ECO:0000259" key="1">
    <source>
        <dbReference type="Pfam" id="PF13701"/>
    </source>
</evidence>
<dbReference type="Pfam" id="PF13701">
    <property type="entry name" value="DDE_Tnp_1_4"/>
    <property type="match status" value="1"/>
</dbReference>
<dbReference type="OrthoDB" id="476248at2"/>
<dbReference type="EMBL" id="SMZO01000009">
    <property type="protein sequence ID" value="TDL90440.1"/>
    <property type="molecule type" value="Genomic_DNA"/>
</dbReference>